<dbReference type="HOGENOM" id="CLU_2791643_0_0_6"/>
<evidence type="ECO:0000313" key="1">
    <source>
        <dbReference type="EMBL" id="AGP47201.1"/>
    </source>
</evidence>
<dbReference type="EMBL" id="CP006566">
    <property type="protein sequence ID" value="AGP47201.1"/>
    <property type="molecule type" value="Genomic_DNA"/>
</dbReference>
<dbReference type="KEGG" id="sry:M621_17320"/>
<evidence type="ECO:0000313" key="2">
    <source>
        <dbReference type="Proteomes" id="UP000014900"/>
    </source>
</evidence>
<name>S4YRT5_SERPL</name>
<gene>
    <name evidence="1" type="ORF">M621_17320</name>
</gene>
<dbReference type="Proteomes" id="UP000014900">
    <property type="component" value="Chromosome"/>
</dbReference>
<proteinExistence type="predicted"/>
<accession>S4YRT5</accession>
<reference evidence="1 2" key="1">
    <citation type="journal article" date="2013" name="Genome Announc.">
        <title>Genome Sequence of Serratia plymuthica Strain S13, an Endophyte with Germination- and Plant-Growth-Promoting Activity from the Flower of Styrian Oil Pumpkin.</title>
        <authorList>
            <person name="Muller H."/>
            <person name="Furnkranz M."/>
            <person name="Grube M."/>
            <person name="Berg G."/>
        </authorList>
    </citation>
    <scope>NUCLEOTIDE SEQUENCE [LARGE SCALE GENOMIC DNA]</scope>
    <source>
        <strain evidence="1">S13</strain>
    </source>
</reference>
<organism evidence="1 2">
    <name type="scientific">Serratia plymuthica S13</name>
    <dbReference type="NCBI Taxonomy" id="1348660"/>
    <lineage>
        <taxon>Bacteria</taxon>
        <taxon>Pseudomonadati</taxon>
        <taxon>Pseudomonadota</taxon>
        <taxon>Gammaproteobacteria</taxon>
        <taxon>Enterobacterales</taxon>
        <taxon>Yersiniaceae</taxon>
        <taxon>Serratia</taxon>
    </lineage>
</organism>
<protein>
    <submittedName>
        <fullName evidence="1">Uncharacterized protein</fullName>
    </submittedName>
</protein>
<dbReference type="AlphaFoldDB" id="S4YRT5"/>
<sequence length="68" mass="7565">MWASESVMEVLIESNGLFLSQSAIRVERIRAAVGGDRPGRGAAIAFHRIEISSTVFLLQGIFYRLVDR</sequence>